<protein>
    <submittedName>
        <fullName evidence="1">Uncharacterized protein</fullName>
    </submittedName>
</protein>
<accession>A0A383WHH7</accession>
<dbReference type="EMBL" id="FNXT01001268">
    <property type="protein sequence ID" value="SZX76871.1"/>
    <property type="molecule type" value="Genomic_DNA"/>
</dbReference>
<dbReference type="Proteomes" id="UP000256970">
    <property type="component" value="Unassembled WGS sequence"/>
</dbReference>
<keyword evidence="2" id="KW-1185">Reference proteome</keyword>
<reference evidence="1 2" key="1">
    <citation type="submission" date="2016-10" db="EMBL/GenBank/DDBJ databases">
        <authorList>
            <person name="Cai Z."/>
        </authorList>
    </citation>
    <scope>NUCLEOTIDE SEQUENCE [LARGE SCALE GENOMIC DNA]</scope>
</reference>
<sequence>MMAQLEFQPGFGPKVNCTCSQFEAGVCFAPGCFPCAKSCFANAPPELANSPGPLGTGLLCSTGCQPCCQAAADPNKAANSTCDLPVGGCS</sequence>
<dbReference type="AlphaFoldDB" id="A0A383WHH7"/>
<organism evidence="1 2">
    <name type="scientific">Tetradesmus obliquus</name>
    <name type="common">Green alga</name>
    <name type="synonym">Acutodesmus obliquus</name>
    <dbReference type="NCBI Taxonomy" id="3088"/>
    <lineage>
        <taxon>Eukaryota</taxon>
        <taxon>Viridiplantae</taxon>
        <taxon>Chlorophyta</taxon>
        <taxon>core chlorophytes</taxon>
        <taxon>Chlorophyceae</taxon>
        <taxon>CS clade</taxon>
        <taxon>Sphaeropleales</taxon>
        <taxon>Scenedesmaceae</taxon>
        <taxon>Tetradesmus</taxon>
    </lineage>
</organism>
<evidence type="ECO:0000313" key="1">
    <source>
        <dbReference type="EMBL" id="SZX76871.1"/>
    </source>
</evidence>
<evidence type="ECO:0000313" key="2">
    <source>
        <dbReference type="Proteomes" id="UP000256970"/>
    </source>
</evidence>
<name>A0A383WHH7_TETOB</name>
<proteinExistence type="predicted"/>
<gene>
    <name evidence="1" type="ORF">BQ4739_LOCUS17238</name>
</gene>